<keyword evidence="2" id="KW-0328">Glycosyltransferase</keyword>
<proteinExistence type="predicted"/>
<keyword evidence="7" id="KW-0961">Cell wall biogenesis/degradation</keyword>
<dbReference type="Proteomes" id="UP000436088">
    <property type="component" value="Unassembled WGS sequence"/>
</dbReference>
<evidence type="ECO:0000256" key="5">
    <source>
        <dbReference type="ARBA" id="ARBA00022989"/>
    </source>
</evidence>
<evidence type="ECO:0000256" key="1">
    <source>
        <dbReference type="ARBA" id="ARBA00004308"/>
    </source>
</evidence>
<feature type="binding site" evidence="8">
    <location>
        <position position="18"/>
    </location>
    <ligand>
        <name>UDP-alpha-D-glucose</name>
        <dbReference type="ChEBI" id="CHEBI:58885"/>
    </ligand>
</feature>
<dbReference type="PANTHER" id="PTHR13301">
    <property type="entry name" value="X-BOX TRANSCRIPTION FACTOR-RELATED"/>
    <property type="match status" value="1"/>
</dbReference>
<dbReference type="EMBL" id="VEPZ02000308">
    <property type="protein sequence ID" value="KAE8727318.1"/>
    <property type="molecule type" value="Genomic_DNA"/>
</dbReference>
<evidence type="ECO:0000256" key="4">
    <source>
        <dbReference type="ARBA" id="ARBA00022692"/>
    </source>
</evidence>
<reference evidence="9" key="1">
    <citation type="submission" date="2019-09" db="EMBL/GenBank/DDBJ databases">
        <title>Draft genome information of white flower Hibiscus syriacus.</title>
        <authorList>
            <person name="Kim Y.-M."/>
        </authorList>
    </citation>
    <scope>NUCLEOTIDE SEQUENCE [LARGE SCALE GENOMIC DNA]</scope>
    <source>
        <strain evidence="9">YM2019G1</strain>
    </source>
</reference>
<dbReference type="GO" id="GO:0071555">
    <property type="term" value="P:cell wall organization"/>
    <property type="evidence" value="ECO:0007669"/>
    <property type="project" value="UniProtKB-KW"/>
</dbReference>
<evidence type="ECO:0000313" key="9">
    <source>
        <dbReference type="EMBL" id="KAE8727318.1"/>
    </source>
</evidence>
<name>A0A6A3CJ55_HIBSY</name>
<evidence type="ECO:0000256" key="7">
    <source>
        <dbReference type="ARBA" id="ARBA00023316"/>
    </source>
</evidence>
<keyword evidence="6" id="KW-0472">Membrane</keyword>
<evidence type="ECO:0000256" key="2">
    <source>
        <dbReference type="ARBA" id="ARBA00022676"/>
    </source>
</evidence>
<dbReference type="GO" id="GO:0016020">
    <property type="term" value="C:membrane"/>
    <property type="evidence" value="ECO:0007669"/>
    <property type="project" value="InterPro"/>
</dbReference>
<dbReference type="AlphaFoldDB" id="A0A6A3CJ55"/>
<comment type="caution">
    <text evidence="9">The sequence shown here is derived from an EMBL/GenBank/DDBJ whole genome shotgun (WGS) entry which is preliminary data.</text>
</comment>
<keyword evidence="5" id="KW-1133">Transmembrane helix</keyword>
<accession>A0A6A3CJ55</accession>
<dbReference type="GO" id="GO:0016760">
    <property type="term" value="F:cellulose synthase (UDP-forming) activity"/>
    <property type="evidence" value="ECO:0007669"/>
    <property type="project" value="InterPro"/>
</dbReference>
<dbReference type="Pfam" id="PF03552">
    <property type="entry name" value="Cellulose_synt"/>
    <property type="match status" value="1"/>
</dbReference>
<dbReference type="GO" id="GO:0030244">
    <property type="term" value="P:cellulose biosynthetic process"/>
    <property type="evidence" value="ECO:0007669"/>
    <property type="project" value="InterPro"/>
</dbReference>
<comment type="subcellular location">
    <subcellularLocation>
        <location evidence="1">Endomembrane system</location>
    </subcellularLocation>
</comment>
<dbReference type="GO" id="GO:0012505">
    <property type="term" value="C:endomembrane system"/>
    <property type="evidence" value="ECO:0007669"/>
    <property type="project" value="UniProtKB-SubCell"/>
</dbReference>
<gene>
    <name evidence="9" type="ORF">F3Y22_tig00005465pilonHSYRG00040</name>
</gene>
<sequence>MMAYDYPTEKISVYVSDDGGSAFTLFAFMEAARFAAHWLPYCRDNDIATRSPDEHFATNYWRNSESEKIKVMTTMWLSDGSHASLGVEESARVSHASGWTVRISLLVAAESLGLRF</sequence>
<protein>
    <submittedName>
        <fullName evidence="9">Uncharacterized protein</fullName>
    </submittedName>
</protein>
<keyword evidence="10" id="KW-1185">Reference proteome</keyword>
<evidence type="ECO:0000313" key="10">
    <source>
        <dbReference type="Proteomes" id="UP000436088"/>
    </source>
</evidence>
<evidence type="ECO:0000256" key="3">
    <source>
        <dbReference type="ARBA" id="ARBA00022679"/>
    </source>
</evidence>
<keyword evidence="3" id="KW-0808">Transferase</keyword>
<evidence type="ECO:0000256" key="6">
    <source>
        <dbReference type="ARBA" id="ARBA00023136"/>
    </source>
</evidence>
<keyword evidence="4" id="KW-0812">Transmembrane</keyword>
<dbReference type="InterPro" id="IPR005150">
    <property type="entry name" value="Cellulose_synth"/>
</dbReference>
<organism evidence="9 10">
    <name type="scientific">Hibiscus syriacus</name>
    <name type="common">Rose of Sharon</name>
    <dbReference type="NCBI Taxonomy" id="106335"/>
    <lineage>
        <taxon>Eukaryota</taxon>
        <taxon>Viridiplantae</taxon>
        <taxon>Streptophyta</taxon>
        <taxon>Embryophyta</taxon>
        <taxon>Tracheophyta</taxon>
        <taxon>Spermatophyta</taxon>
        <taxon>Magnoliopsida</taxon>
        <taxon>eudicotyledons</taxon>
        <taxon>Gunneridae</taxon>
        <taxon>Pentapetalae</taxon>
        <taxon>rosids</taxon>
        <taxon>malvids</taxon>
        <taxon>Malvales</taxon>
        <taxon>Malvaceae</taxon>
        <taxon>Malvoideae</taxon>
        <taxon>Hibiscus</taxon>
    </lineage>
</organism>
<evidence type="ECO:0000256" key="8">
    <source>
        <dbReference type="PIRSR" id="PIRSR605150-2"/>
    </source>
</evidence>